<name>A0ABR3JGY3_9AGAR</name>
<proteinExistence type="predicted"/>
<accession>A0ABR3JGY3</accession>
<sequence>MPSFDVPRDIWLHISQFIPPHDLRNLYAVNSAFFDVAMKLRYETLSVDELSDASITQLSRLGDPMVASRVRTLLFRPHHRFNAKQEREVVRNMFITSFLGAYHHFFTPFRFSSQKEGSAKKARDSSMSLLETTTKIFTKQLPKFTNVTEFRIDTWNIPLTFDLQPLLSTAWASFGKTLRVLSLGGNMQSFQVFAESSPYLVSLDELTLEFTNNLFRIDKPQDIASLLKFAPCINSFNLRSLTIFSWSSQDLSKFFLSLGPFPRLEKFCIRTAFNKAFRSTDAAGLSRLLANTPTLTHVELKLRPIGSALDQHTEDALVQWLAQTSSSSTVLTALHTLHIYPTMFPLGLEATKRYIERSSLTLRWLSLRDRYFWLNEVEDLLDALGPDHSLTALQMNVQVLSGELLDYLSSRLPSLRKLKLSIGAIRSESAEREEQFNPNRFRFHMQGRRYRSWLIEDIDLSQGGAKLDMRFMDLLAECIPSVTSYWGQGFKGTAVPYD</sequence>
<dbReference type="SUPFAM" id="SSF52047">
    <property type="entry name" value="RNI-like"/>
    <property type="match status" value="1"/>
</dbReference>
<comment type="caution">
    <text evidence="1">The sequence shown here is derived from an EMBL/GenBank/DDBJ whole genome shotgun (WGS) entry which is preliminary data.</text>
</comment>
<evidence type="ECO:0000313" key="2">
    <source>
        <dbReference type="Proteomes" id="UP001556367"/>
    </source>
</evidence>
<evidence type="ECO:0000313" key="1">
    <source>
        <dbReference type="EMBL" id="KAL0954942.1"/>
    </source>
</evidence>
<dbReference type="Gene3D" id="3.80.10.10">
    <property type="entry name" value="Ribonuclease Inhibitor"/>
    <property type="match status" value="1"/>
</dbReference>
<dbReference type="Proteomes" id="UP001556367">
    <property type="component" value="Unassembled WGS sequence"/>
</dbReference>
<evidence type="ECO:0008006" key="3">
    <source>
        <dbReference type="Google" id="ProtNLM"/>
    </source>
</evidence>
<organism evidence="1 2">
    <name type="scientific">Hohenbuehelia grisea</name>
    <dbReference type="NCBI Taxonomy" id="104357"/>
    <lineage>
        <taxon>Eukaryota</taxon>
        <taxon>Fungi</taxon>
        <taxon>Dikarya</taxon>
        <taxon>Basidiomycota</taxon>
        <taxon>Agaricomycotina</taxon>
        <taxon>Agaricomycetes</taxon>
        <taxon>Agaricomycetidae</taxon>
        <taxon>Agaricales</taxon>
        <taxon>Pleurotineae</taxon>
        <taxon>Pleurotaceae</taxon>
        <taxon>Hohenbuehelia</taxon>
    </lineage>
</organism>
<reference evidence="2" key="1">
    <citation type="submission" date="2024-06" db="EMBL/GenBank/DDBJ databases">
        <title>Multi-omics analyses provide insights into the biosynthesis of the anticancer antibiotic pleurotin in Hohenbuehelia grisea.</title>
        <authorList>
            <person name="Weaver J.A."/>
            <person name="Alberti F."/>
        </authorList>
    </citation>
    <scope>NUCLEOTIDE SEQUENCE [LARGE SCALE GENOMIC DNA]</scope>
    <source>
        <strain evidence="2">T-177</strain>
    </source>
</reference>
<dbReference type="InterPro" id="IPR032675">
    <property type="entry name" value="LRR_dom_sf"/>
</dbReference>
<gene>
    <name evidence="1" type="ORF">HGRIS_003875</name>
</gene>
<keyword evidence="2" id="KW-1185">Reference proteome</keyword>
<dbReference type="EMBL" id="JASNQZ010000007">
    <property type="protein sequence ID" value="KAL0954942.1"/>
    <property type="molecule type" value="Genomic_DNA"/>
</dbReference>
<protein>
    <recommendedName>
        <fullName evidence="3">F-box domain-containing protein</fullName>
    </recommendedName>
</protein>